<reference evidence="1" key="2">
    <citation type="submission" date="2025-09" db="UniProtKB">
        <authorList>
            <consortium name="EnsemblPlants"/>
        </authorList>
    </citation>
    <scope>IDENTIFICATION</scope>
</reference>
<proteinExistence type="predicted"/>
<name>A0ACD5Z8J7_AVESA</name>
<sequence>MPVARALTTAVTTNHHRSSTSRGNGGGQLRRFGSYMMDTLFVLGQESRLRILEQAASRIPGCVYLCVWAPIPGGHHPLPSAVANRAQRHLLCLDAWLRDGSTGDGDRARALFDAYRGSFFAAVSGCVPGWAYGDGRAYMELPANDLAATASLPVQLQFYQEAGIKVAAFMGCESGEIEVGVSTPAGQTTNLQASLDQVFFEDFFQQSLLEELLQLPPTRPSSSSSSLPSISVGSPADGSTSLLRSTMAAMSSSTTTSPRELMAAQLLHPLRPPHPVPFSRHVPGHGHLHFPSAEADDVAMAQAMLTVISSSSSSSAMPTTSMLPIVPGNHRARRSPRRGSTATAFRAYNAAVAPRAPRRASGAPGQRMIKMGISILRRMQEYNAQERTSGMAAHAQRWREDDEETAEASAPPAPTSSQLHHMISERRRRERLNESFEALRGLLPPGSKKDKATVLANTLDYMNILMAQISELEAKNRSLQAAAQNQQHHQRAVNGSSRDRPLLLQAGGSSERVQVEVTTTGSAGAASTSSSSFSPADHHREVTIRVAAAGDLSEIVARVLALLKDTAGRRFTVVAVEGRRPDTAIGDGIARASLTLRATAAGEFDEASLREAVVKAVVGLVTPPPSDDDESP</sequence>
<keyword evidence="2" id="KW-1185">Reference proteome</keyword>
<evidence type="ECO:0000313" key="1">
    <source>
        <dbReference type="EnsemblPlants" id="AVESA.00010b.r2.6CG1104620.1.CDS"/>
    </source>
</evidence>
<dbReference type="Proteomes" id="UP001732700">
    <property type="component" value="Chromosome 6C"/>
</dbReference>
<evidence type="ECO:0000313" key="2">
    <source>
        <dbReference type="Proteomes" id="UP001732700"/>
    </source>
</evidence>
<protein>
    <submittedName>
        <fullName evidence="1">Uncharacterized protein</fullName>
    </submittedName>
</protein>
<reference evidence="1" key="1">
    <citation type="submission" date="2021-05" db="EMBL/GenBank/DDBJ databases">
        <authorList>
            <person name="Scholz U."/>
            <person name="Mascher M."/>
            <person name="Fiebig A."/>
        </authorList>
    </citation>
    <scope>NUCLEOTIDE SEQUENCE [LARGE SCALE GENOMIC DNA]</scope>
</reference>
<dbReference type="EnsemblPlants" id="AVESA.00010b.r2.6CG1104620.1">
    <property type="protein sequence ID" value="AVESA.00010b.r2.6CG1104620.1.CDS"/>
    <property type="gene ID" value="AVESA.00010b.r2.6CG1104620"/>
</dbReference>
<accession>A0ACD5Z8J7</accession>
<organism evidence="1 2">
    <name type="scientific">Avena sativa</name>
    <name type="common">Oat</name>
    <dbReference type="NCBI Taxonomy" id="4498"/>
    <lineage>
        <taxon>Eukaryota</taxon>
        <taxon>Viridiplantae</taxon>
        <taxon>Streptophyta</taxon>
        <taxon>Embryophyta</taxon>
        <taxon>Tracheophyta</taxon>
        <taxon>Spermatophyta</taxon>
        <taxon>Magnoliopsida</taxon>
        <taxon>Liliopsida</taxon>
        <taxon>Poales</taxon>
        <taxon>Poaceae</taxon>
        <taxon>BOP clade</taxon>
        <taxon>Pooideae</taxon>
        <taxon>Poodae</taxon>
        <taxon>Poeae</taxon>
        <taxon>Poeae Chloroplast Group 1 (Aveneae type)</taxon>
        <taxon>Aveninae</taxon>
        <taxon>Avena</taxon>
    </lineage>
</organism>